<sequence length="354" mass="40665">MVNRALFHNIVAMKLCLLVVLAIAVCHMLKYNELLFQPSAINEVTGHHFPALSPPTKLHIFEYGKPRTATTTQFNMVCVSLFLHIKIHYPELLNNTICNIAVAEKNVTSREKAAARFFLQRDDIPQAIKSHVHEPDPRILRNSTVVFTTAVSKTEANQTLANLAGKGFNVGLVQDKETMALVGLRWYIQQYAEFFNLTSQYITLMDEYFQDWDKLRQCCGMQMSKYFKNELLPASLKKVGMKQHQFCGEIDINEIENHFINNELYQLLDGYKLVRRINRPSVVDGDLDGTYCLRYNEAVRRTHTDGNKTIQLLNNIYPDIENHFYDERTNPLGGLEHLIPNAENIPHDSTVYSN</sequence>
<dbReference type="EMBL" id="JABMIG020000209">
    <property type="protein sequence ID" value="KAL3785790.1"/>
    <property type="molecule type" value="Genomic_DNA"/>
</dbReference>
<name>A0ABD3PH26_9STRA</name>
<accession>A0ABD3PH26</accession>
<keyword evidence="2" id="KW-1185">Reference proteome</keyword>
<evidence type="ECO:0000313" key="1">
    <source>
        <dbReference type="EMBL" id="KAL3785790.1"/>
    </source>
</evidence>
<protein>
    <submittedName>
        <fullName evidence="1">Uncharacterized protein</fullName>
    </submittedName>
</protein>
<comment type="caution">
    <text evidence="1">The sequence shown here is derived from an EMBL/GenBank/DDBJ whole genome shotgun (WGS) entry which is preliminary data.</text>
</comment>
<dbReference type="AlphaFoldDB" id="A0ABD3PH26"/>
<proteinExistence type="predicted"/>
<dbReference type="Proteomes" id="UP001516023">
    <property type="component" value="Unassembled WGS sequence"/>
</dbReference>
<reference evidence="1 2" key="1">
    <citation type="journal article" date="2020" name="G3 (Bethesda)">
        <title>Improved Reference Genome for Cyclotella cryptica CCMP332, a Model for Cell Wall Morphogenesis, Salinity Adaptation, and Lipid Production in Diatoms (Bacillariophyta).</title>
        <authorList>
            <person name="Roberts W.R."/>
            <person name="Downey K.M."/>
            <person name="Ruck E.C."/>
            <person name="Traller J.C."/>
            <person name="Alverson A.J."/>
        </authorList>
    </citation>
    <scope>NUCLEOTIDE SEQUENCE [LARGE SCALE GENOMIC DNA]</scope>
    <source>
        <strain evidence="1 2">CCMP332</strain>
    </source>
</reference>
<gene>
    <name evidence="1" type="ORF">HJC23_007346</name>
</gene>
<evidence type="ECO:0000313" key="2">
    <source>
        <dbReference type="Proteomes" id="UP001516023"/>
    </source>
</evidence>
<organism evidence="1 2">
    <name type="scientific">Cyclotella cryptica</name>
    <dbReference type="NCBI Taxonomy" id="29204"/>
    <lineage>
        <taxon>Eukaryota</taxon>
        <taxon>Sar</taxon>
        <taxon>Stramenopiles</taxon>
        <taxon>Ochrophyta</taxon>
        <taxon>Bacillariophyta</taxon>
        <taxon>Coscinodiscophyceae</taxon>
        <taxon>Thalassiosirophycidae</taxon>
        <taxon>Stephanodiscales</taxon>
        <taxon>Stephanodiscaceae</taxon>
        <taxon>Cyclotella</taxon>
    </lineage>
</organism>